<feature type="non-terminal residue" evidence="2">
    <location>
        <position position="350"/>
    </location>
</feature>
<name>A0A3P7IJC3_STRVU</name>
<feature type="compositionally biased region" description="Basic and acidic residues" evidence="1">
    <location>
        <begin position="259"/>
        <end position="277"/>
    </location>
</feature>
<dbReference type="Proteomes" id="UP000270094">
    <property type="component" value="Unassembled WGS sequence"/>
</dbReference>
<feature type="compositionally biased region" description="Polar residues" evidence="1">
    <location>
        <begin position="278"/>
        <end position="293"/>
    </location>
</feature>
<gene>
    <name evidence="2" type="ORF">SVUK_LOCUS8219</name>
</gene>
<keyword evidence="3" id="KW-1185">Reference proteome</keyword>
<feature type="compositionally biased region" description="Polar residues" evidence="1">
    <location>
        <begin position="313"/>
        <end position="328"/>
    </location>
</feature>
<accession>A0A3P7IJC3</accession>
<dbReference type="AlphaFoldDB" id="A0A3P7IJC3"/>
<proteinExistence type="predicted"/>
<feature type="non-terminal residue" evidence="2">
    <location>
        <position position="1"/>
    </location>
</feature>
<evidence type="ECO:0000313" key="3">
    <source>
        <dbReference type="Proteomes" id="UP000270094"/>
    </source>
</evidence>
<reference evidence="2 3" key="1">
    <citation type="submission" date="2018-11" db="EMBL/GenBank/DDBJ databases">
        <authorList>
            <consortium name="Pathogen Informatics"/>
        </authorList>
    </citation>
    <scope>NUCLEOTIDE SEQUENCE [LARGE SCALE GENOMIC DNA]</scope>
</reference>
<feature type="region of interest" description="Disordered" evidence="1">
    <location>
        <begin position="199"/>
        <end position="218"/>
    </location>
</feature>
<organism evidence="2 3">
    <name type="scientific">Strongylus vulgaris</name>
    <name type="common">Blood worm</name>
    <dbReference type="NCBI Taxonomy" id="40348"/>
    <lineage>
        <taxon>Eukaryota</taxon>
        <taxon>Metazoa</taxon>
        <taxon>Ecdysozoa</taxon>
        <taxon>Nematoda</taxon>
        <taxon>Chromadorea</taxon>
        <taxon>Rhabditida</taxon>
        <taxon>Rhabditina</taxon>
        <taxon>Rhabditomorpha</taxon>
        <taxon>Strongyloidea</taxon>
        <taxon>Strongylidae</taxon>
        <taxon>Strongylus</taxon>
    </lineage>
</organism>
<feature type="region of interest" description="Disordered" evidence="1">
    <location>
        <begin position="259"/>
        <end position="350"/>
    </location>
</feature>
<evidence type="ECO:0000256" key="1">
    <source>
        <dbReference type="SAM" id="MobiDB-lite"/>
    </source>
</evidence>
<protein>
    <submittedName>
        <fullName evidence="2">Uncharacterized protein</fullName>
    </submittedName>
</protein>
<dbReference type="EMBL" id="UYYB01029480">
    <property type="protein sequence ID" value="VDM73221.1"/>
    <property type="molecule type" value="Genomic_DNA"/>
</dbReference>
<sequence length="350" mass="37911">CNLVAYACWSRGRRVVLEAPLYPGRVEQEERERFCLFIKPTHSNPDPRVCVFERGSNPNLPLPKARSRFARPHGYHARTTGSKGMFVVHNFEYTSEQGEPAAQRVPPEEVPILPAGSGNVENQGIGGGCVSPSEVVETCPQSVTAESPSWTASVTENSPSCIVKAAAEPPSATEFLTANSPSWTTPVRVNMPEPTLPSPTNMTGTISSTVPSPPHLDSPKWKAFENSFRSFDVRAEVLHDATIDEGDNGADEVDELKRSLSENKGTADSESRGDKNDGNSVKSGEPENTNAQAASLHFHADGDDAEEPVLLGMNSTLEPTQSASSISSEDLMENPGKPNMYYRSDNDHDM</sequence>
<evidence type="ECO:0000313" key="2">
    <source>
        <dbReference type="EMBL" id="VDM73221.1"/>
    </source>
</evidence>
<feature type="compositionally biased region" description="Polar residues" evidence="1">
    <location>
        <begin position="199"/>
        <end position="210"/>
    </location>
</feature>